<keyword evidence="1" id="KW-0479">Metal-binding</keyword>
<feature type="region of interest" description="Disordered" evidence="7">
    <location>
        <begin position="1189"/>
        <end position="1213"/>
    </location>
</feature>
<dbReference type="Proteomes" id="UP000887566">
    <property type="component" value="Unplaced"/>
</dbReference>
<evidence type="ECO:0000256" key="3">
    <source>
        <dbReference type="ARBA" id="ARBA00022833"/>
    </source>
</evidence>
<accession>A0A914WFQ2</accession>
<dbReference type="InterPro" id="IPR001965">
    <property type="entry name" value="Znf_PHD"/>
</dbReference>
<dbReference type="CDD" id="cd15560">
    <property type="entry name" value="PHD2_3_BPTF"/>
    <property type="match status" value="2"/>
</dbReference>
<dbReference type="Gene3D" id="1.20.920.10">
    <property type="entry name" value="Bromodomain-like"/>
    <property type="match status" value="1"/>
</dbReference>
<dbReference type="SUPFAM" id="SSF47370">
    <property type="entry name" value="Bromodomain"/>
    <property type="match status" value="1"/>
</dbReference>
<dbReference type="Pfam" id="PF00439">
    <property type="entry name" value="Bromodomain"/>
    <property type="match status" value="1"/>
</dbReference>
<evidence type="ECO:0000259" key="9">
    <source>
        <dbReference type="PROSITE" id="PS50016"/>
    </source>
</evidence>
<dbReference type="PROSITE" id="PS50016">
    <property type="entry name" value="ZF_PHD_2"/>
    <property type="match status" value="2"/>
</dbReference>
<evidence type="ECO:0000256" key="2">
    <source>
        <dbReference type="ARBA" id="ARBA00022771"/>
    </source>
</evidence>
<evidence type="ECO:0000313" key="10">
    <source>
        <dbReference type="Proteomes" id="UP000887566"/>
    </source>
</evidence>
<proteinExistence type="predicted"/>
<dbReference type="PRINTS" id="PR00503">
    <property type="entry name" value="BROMODOMAIN"/>
</dbReference>
<keyword evidence="10" id="KW-1185">Reference proteome</keyword>
<dbReference type="InterPro" id="IPR013083">
    <property type="entry name" value="Znf_RING/FYVE/PHD"/>
</dbReference>
<dbReference type="Gene3D" id="3.30.40.10">
    <property type="entry name" value="Zinc/RING finger domain, C3HC4 (zinc finger)"/>
    <property type="match status" value="2"/>
</dbReference>
<feature type="domain" description="Bromo" evidence="8">
    <location>
        <begin position="1446"/>
        <end position="1516"/>
    </location>
</feature>
<feature type="domain" description="PHD-type" evidence="9">
    <location>
        <begin position="1307"/>
        <end position="1358"/>
    </location>
</feature>
<evidence type="ECO:0000256" key="7">
    <source>
        <dbReference type="SAM" id="MobiDB-lite"/>
    </source>
</evidence>
<dbReference type="SMART" id="SM00297">
    <property type="entry name" value="BROMO"/>
    <property type="match status" value="1"/>
</dbReference>
<feature type="region of interest" description="Disordered" evidence="7">
    <location>
        <begin position="476"/>
        <end position="501"/>
    </location>
</feature>
<keyword evidence="3" id="KW-0862">Zinc</keyword>
<organism evidence="10 11">
    <name type="scientific">Plectus sambesii</name>
    <dbReference type="NCBI Taxonomy" id="2011161"/>
    <lineage>
        <taxon>Eukaryota</taxon>
        <taxon>Metazoa</taxon>
        <taxon>Ecdysozoa</taxon>
        <taxon>Nematoda</taxon>
        <taxon>Chromadorea</taxon>
        <taxon>Plectida</taxon>
        <taxon>Plectina</taxon>
        <taxon>Plectoidea</taxon>
        <taxon>Plectidae</taxon>
        <taxon>Plectus</taxon>
    </lineage>
</organism>
<dbReference type="SMART" id="SM00249">
    <property type="entry name" value="PHD"/>
    <property type="match status" value="2"/>
</dbReference>
<dbReference type="InterPro" id="IPR038028">
    <property type="entry name" value="BPTF"/>
</dbReference>
<sequence>MSNKFSLIDEGEFEWPTIVGKDLFGSAQLVASLLQWSMNRLLQKIPVQLMHRRWLKEGQPAFKQALESANTPELLREQLLLFENCLRRCLLSQVWQDTLGHTRLLRSTSEDREWRQKIDKKRKADERALISADPNDEDNDVVWVKYTKLNGPPKHNLWKLKDEQYRVNGLRELGGWIWVSATKTLRLLPPGPKPPLGITAATQEEQLSSTSARKAHKLETLMAKLTGWREDQHRVEVKKRKRDALLACYSPSCRRAQMYSLIAGPLSDYQKCYSGECRRRQKQLDAPQVSDTRCSVRIVASGGRPSQRSVIEASKAAKLGTSEPYPLPKPFNFISKSRHSSVLLQPPISLKRMARQGGVGSVAPFGFSTHSKSNSQVWPYPCQRPLFETCWRYLTQNARSLHAVALQLRILHACVRWADMTQENAKEMRVTIHHDDHDEIREVVGHLELPPSGLTERYRLRVQLFPLDDESGNFNDDDQNDPYYAASPTVRTPRGGNGERKLRQTPALKKTVKRISQPPTVARPTLVERWANGADLKLSEIRYYWIRFERDMRAKALQLQRPALTPVSSLPGKAPTIIARQSIGGQAMAKRSPNVLSMGGNAEPGSTAARGGRSPLILSGGLRGGGKFNYVQKPVKSADGLSRAVLDPSTMLVTDDQSPLSSGMRSSAVNSPVRVVGRGGSFTGGVRPIAGKLLMIRRADGTTQLLRPVTTVKPEERVTAASLTGAEQRGGSVASLDDHAGMAQPARTAATRGRPPLSQLRGASTATRFIRVQGTPAPVQTQPMRTMQSVRGIRVQTGGVEVRDPFMARMAADDDAPTLTPAFGSPTVRRRGTGDTYAGYYGEKSNDRIDIDEYQQLAERGFRPPGRPPGRLASTFGYGPQASSNSSAAGLSPVKPIKVMTTPSVRGRGRGGRVAATTVIGPDFRTVTKIEPSPLPSPISKTPTPSLAQEPIVVHSAKGAYMIANPPSNSPRVRRVTSYKEYCQQNGMEFKPEKEAYHSRTLRPPRFEFETNEEEERAIAEAIAREEELMRIEEESKSRRSYGGREADFQRIEEEILRKEAAARREIQVRAKIGDKRPTKPEGQRFTTTFGREDKSDAKICRQVLDSIVSQVCRLDKQYGWSKQLAKNRPRDRKDYDRQYRARKAMQKALENVVSERIDRLRKEVCKRRLDLEKRAEIEAGLGISTWRKGGKARPGAVVPIRHGGKRPRPITTTVIDPSQISLSLNESASPPPAKKFRPIEEPSVHQWQPPKSTPTLAAAMAGVSRQKEEKKKYHKRMTRSPSPSAPVVLNGSSGAATPPTTIDPTQMHCICKTPYDPTKFYVGCDLCYRWYHGKCIGISEKKAKKINSYTCDDCSTEQTQTEQELYCVCRTPYNDTQFYVGCDGCEGWFHPACVGITQAEAERASEYICPNCQGDTDEASTSIATGPTLTRADYPLLWRLLESLTEHRTSWPFREPVDVEKYPNYYKIVKEPMDLSRVQRKLDDLEYHRLQDFIYDIGKIFDNARLFNPKDSPISQCADILEKRFRENLQSVKEEMGCKTPRRNETQSFSESAGGVDDSFLDEEAIDVDY</sequence>
<dbReference type="GO" id="GO:0006357">
    <property type="term" value="P:regulation of transcription by RNA polymerase II"/>
    <property type="evidence" value="ECO:0007669"/>
    <property type="project" value="InterPro"/>
</dbReference>
<dbReference type="GO" id="GO:0016589">
    <property type="term" value="C:NURF complex"/>
    <property type="evidence" value="ECO:0007669"/>
    <property type="project" value="InterPro"/>
</dbReference>
<evidence type="ECO:0000256" key="1">
    <source>
        <dbReference type="ARBA" id="ARBA00022723"/>
    </source>
</evidence>
<dbReference type="InterPro" id="IPR011011">
    <property type="entry name" value="Znf_FYVE_PHD"/>
</dbReference>
<evidence type="ECO:0000256" key="6">
    <source>
        <dbReference type="PROSITE-ProRule" id="PRU00146"/>
    </source>
</evidence>
<dbReference type="SUPFAM" id="SSF57903">
    <property type="entry name" value="FYVE/PHD zinc finger"/>
    <property type="match status" value="2"/>
</dbReference>
<protein>
    <submittedName>
        <fullName evidence="11">Uncharacterized protein</fullName>
    </submittedName>
</protein>
<feature type="region of interest" description="Disordered" evidence="7">
    <location>
        <begin position="1537"/>
        <end position="1557"/>
    </location>
</feature>
<evidence type="ECO:0000256" key="5">
    <source>
        <dbReference type="PROSITE-ProRule" id="PRU00035"/>
    </source>
</evidence>
<dbReference type="InterPro" id="IPR001487">
    <property type="entry name" value="Bromodomain"/>
</dbReference>
<feature type="region of interest" description="Disordered" evidence="7">
    <location>
        <begin position="927"/>
        <end position="946"/>
    </location>
</feature>
<keyword evidence="4 5" id="KW-0103">Bromodomain</keyword>
<feature type="region of interest" description="Disordered" evidence="7">
    <location>
        <begin position="1270"/>
        <end position="1294"/>
    </location>
</feature>
<dbReference type="InterPro" id="IPR036427">
    <property type="entry name" value="Bromodomain-like_sf"/>
</dbReference>
<dbReference type="InterPro" id="IPR018359">
    <property type="entry name" value="Bromodomain_CS"/>
</dbReference>
<dbReference type="WBParaSite" id="PSAMB.scaffold4093size15729.g23424.t1">
    <property type="protein sequence ID" value="PSAMB.scaffold4093size15729.g23424.t1"/>
    <property type="gene ID" value="PSAMB.scaffold4093size15729.g23424"/>
</dbReference>
<feature type="compositionally biased region" description="Basic and acidic residues" evidence="7">
    <location>
        <begin position="1537"/>
        <end position="1546"/>
    </location>
</feature>
<keyword evidence="2 6" id="KW-0863">Zinc-finger</keyword>
<evidence type="ECO:0000313" key="11">
    <source>
        <dbReference type="WBParaSite" id="PSAMB.scaffold4093size15729.g23424.t1"/>
    </source>
</evidence>
<dbReference type="GO" id="GO:0000978">
    <property type="term" value="F:RNA polymerase II cis-regulatory region sequence-specific DNA binding"/>
    <property type="evidence" value="ECO:0007669"/>
    <property type="project" value="TreeGrafter"/>
</dbReference>
<name>A0A914WFQ2_9BILA</name>
<dbReference type="GO" id="GO:0008270">
    <property type="term" value="F:zinc ion binding"/>
    <property type="evidence" value="ECO:0007669"/>
    <property type="project" value="UniProtKB-KW"/>
</dbReference>
<evidence type="ECO:0000256" key="4">
    <source>
        <dbReference type="ARBA" id="ARBA00023117"/>
    </source>
</evidence>
<evidence type="ECO:0000259" key="8">
    <source>
        <dbReference type="PROSITE" id="PS50014"/>
    </source>
</evidence>
<dbReference type="PROSITE" id="PS00633">
    <property type="entry name" value="BROMODOMAIN_1"/>
    <property type="match status" value="1"/>
</dbReference>
<feature type="domain" description="PHD-type" evidence="9">
    <location>
        <begin position="1365"/>
        <end position="1416"/>
    </location>
</feature>
<dbReference type="PANTHER" id="PTHR45975">
    <property type="entry name" value="NUCLEOSOME-REMODELING FACTOR SUBUNIT BPTF"/>
    <property type="match status" value="1"/>
</dbReference>
<dbReference type="InterPro" id="IPR019787">
    <property type="entry name" value="Znf_PHD-finger"/>
</dbReference>
<dbReference type="PROSITE" id="PS50014">
    <property type="entry name" value="BROMODOMAIN_2"/>
    <property type="match status" value="1"/>
</dbReference>
<reference evidence="11" key="1">
    <citation type="submission" date="2022-11" db="UniProtKB">
        <authorList>
            <consortium name="WormBaseParasite"/>
        </authorList>
    </citation>
    <scope>IDENTIFICATION</scope>
</reference>
<dbReference type="PANTHER" id="PTHR45975:SF2">
    <property type="entry name" value="NUCLEOSOME-REMODELING FACTOR SUBUNIT BPTF"/>
    <property type="match status" value="1"/>
</dbReference>
<dbReference type="CDD" id="cd05509">
    <property type="entry name" value="Bromo_gcn5_like"/>
    <property type="match status" value="1"/>
</dbReference>
<dbReference type="Pfam" id="PF00628">
    <property type="entry name" value="PHD"/>
    <property type="match status" value="2"/>
</dbReference>